<proteinExistence type="predicted"/>
<accession>A0A124HV79</accession>
<dbReference type="RefSeq" id="WP_059211449.1">
    <property type="nucleotide sequence ID" value="NZ_JBIBJL010000012.1"/>
</dbReference>
<dbReference type="AlphaFoldDB" id="A0A124HV79"/>
<dbReference type="EMBL" id="LMWU01000070">
    <property type="protein sequence ID" value="KUN57569.1"/>
    <property type="molecule type" value="Genomic_DNA"/>
</dbReference>
<reference evidence="1 2" key="1">
    <citation type="submission" date="2015-10" db="EMBL/GenBank/DDBJ databases">
        <title>Draft genome sequence of Streptomyces canus DSM 40017, type strain for the species Streptomyces canus.</title>
        <authorList>
            <person name="Ruckert C."/>
            <person name="Winkler A."/>
            <person name="Kalinowski J."/>
            <person name="Kampfer P."/>
            <person name="Glaeser S."/>
        </authorList>
    </citation>
    <scope>NUCLEOTIDE SEQUENCE [LARGE SCALE GENOMIC DNA]</scope>
    <source>
        <strain evidence="1 2">DSM 40017</strain>
    </source>
</reference>
<evidence type="ECO:0000313" key="1">
    <source>
        <dbReference type="EMBL" id="KUN57569.1"/>
    </source>
</evidence>
<dbReference type="Proteomes" id="UP000053669">
    <property type="component" value="Unassembled WGS sequence"/>
</dbReference>
<evidence type="ECO:0000313" key="2">
    <source>
        <dbReference type="Proteomes" id="UP000053669"/>
    </source>
</evidence>
<protein>
    <submittedName>
        <fullName evidence="1">Uncharacterized protein</fullName>
    </submittedName>
</protein>
<organism evidence="1 2">
    <name type="scientific">Streptomyces canus</name>
    <dbReference type="NCBI Taxonomy" id="58343"/>
    <lineage>
        <taxon>Bacteria</taxon>
        <taxon>Bacillati</taxon>
        <taxon>Actinomycetota</taxon>
        <taxon>Actinomycetes</taxon>
        <taxon>Kitasatosporales</taxon>
        <taxon>Streptomycetaceae</taxon>
        <taxon>Streptomyces</taxon>
        <taxon>Streptomyces aurantiacus group</taxon>
    </lineage>
</organism>
<comment type="caution">
    <text evidence="1">The sequence shown here is derived from an EMBL/GenBank/DDBJ whole genome shotgun (WGS) entry which is preliminary data.</text>
</comment>
<gene>
    <name evidence="1" type="ORF">AQJ46_46745</name>
</gene>
<sequence>MNELLVGYDDFIRASHEAEVAGYLIQIAEDDVLSVDLFDVTRHEVVVARGSEAANTVLGALGEVLLVARFFTPVPTRLVLLPALPSPDLVDLLHELDVTIVWPSGPRMFTRSR</sequence>
<name>A0A124HV79_9ACTN</name>
<dbReference type="STRING" id="58343.AQJ46_46745"/>